<sequence length="545" mass="61871">MADRIWDQPALLTTAPIFDDAVYSSEALALPVNQSEDDLDAELVLQARQSGIHDPYRFVPSPAVVSRAMSTMTLDSDQTSSRSMHSQETQSTGFTAPSHASRDHVYSTDYMSAKRAPPLLAHVSPSLENHQLSVERTECFLQSTRSSDLSNRSSVSSNLSSSHQEQSRKKRGSALFSMLRKEAKQFATTGLHSRVATSYSYSCPSPLHHNPHGKSPSTESVCGHCGNTLGRSLPKNAATKAEKKSHSKSNSQVSVVSPDRPSPPKTPDLSETSLAQADVPARRARHEPINIDSALAQEAFKSFKVQQKEQWERVSTFECVQRKALAAHYRNELERLQVQYEARQSERIKQHASDLDRLEERQVLAEHDLLETQAQEAQNVATALKYIEAYCLGNSTSQERTHNVTEEDFKKLYRQKMLQQDLPRKHASAISVLRARQEVDYKRRLETHEAELRQLEADLKKAESTKEAEYKKEQEQLEALIETRRKRLQQRWDLRFEMWRLDWETQHNTSLTDKLEHEEWPPRKADHVIVIPDASALAQYIKAAA</sequence>
<gene>
    <name evidence="3" type="ORF">yc1106_09754</name>
</gene>
<feature type="region of interest" description="Disordered" evidence="2">
    <location>
        <begin position="144"/>
        <end position="172"/>
    </location>
</feature>
<dbReference type="VEuPathDB" id="FungiDB:yc1106_09754"/>
<evidence type="ECO:0000313" key="3">
    <source>
        <dbReference type="EMBL" id="USP82480.1"/>
    </source>
</evidence>
<proteinExistence type="predicted"/>
<dbReference type="EMBL" id="CP089281">
    <property type="protein sequence ID" value="USP82480.1"/>
    <property type="molecule type" value="Genomic_DNA"/>
</dbReference>
<dbReference type="OrthoDB" id="9977870at2759"/>
<evidence type="ECO:0000313" key="4">
    <source>
        <dbReference type="Proteomes" id="UP001056012"/>
    </source>
</evidence>
<keyword evidence="1" id="KW-0175">Coiled coil</keyword>
<evidence type="ECO:0000256" key="2">
    <source>
        <dbReference type="SAM" id="MobiDB-lite"/>
    </source>
</evidence>
<accession>A0A9Q9DXZ3</accession>
<feature type="compositionally biased region" description="Polar residues" evidence="2">
    <location>
        <begin position="76"/>
        <end position="95"/>
    </location>
</feature>
<feature type="coiled-coil region" evidence="1">
    <location>
        <begin position="438"/>
        <end position="491"/>
    </location>
</feature>
<dbReference type="Proteomes" id="UP001056012">
    <property type="component" value="Chromosome 8"/>
</dbReference>
<feature type="coiled-coil region" evidence="1">
    <location>
        <begin position="326"/>
        <end position="375"/>
    </location>
</feature>
<name>A0A9Q9DXZ3_CURCL</name>
<keyword evidence="4" id="KW-1185">Reference proteome</keyword>
<feature type="region of interest" description="Disordered" evidence="2">
    <location>
        <begin position="76"/>
        <end position="101"/>
    </location>
</feature>
<protein>
    <submittedName>
        <fullName evidence="3">Uncharacterized protein</fullName>
    </submittedName>
</protein>
<reference evidence="3" key="1">
    <citation type="submission" date="2021-12" db="EMBL/GenBank/DDBJ databases">
        <title>Curvularia clavata genome.</title>
        <authorList>
            <person name="Cao Y."/>
        </authorList>
    </citation>
    <scope>NUCLEOTIDE SEQUENCE</scope>
    <source>
        <strain evidence="3">Yc1106</strain>
    </source>
</reference>
<evidence type="ECO:0000256" key="1">
    <source>
        <dbReference type="SAM" id="Coils"/>
    </source>
</evidence>
<organism evidence="3 4">
    <name type="scientific">Curvularia clavata</name>
    <dbReference type="NCBI Taxonomy" id="95742"/>
    <lineage>
        <taxon>Eukaryota</taxon>
        <taxon>Fungi</taxon>
        <taxon>Dikarya</taxon>
        <taxon>Ascomycota</taxon>
        <taxon>Pezizomycotina</taxon>
        <taxon>Dothideomycetes</taxon>
        <taxon>Pleosporomycetidae</taxon>
        <taxon>Pleosporales</taxon>
        <taxon>Pleosporineae</taxon>
        <taxon>Pleosporaceae</taxon>
        <taxon>Curvularia</taxon>
    </lineage>
</organism>
<feature type="region of interest" description="Disordered" evidence="2">
    <location>
        <begin position="236"/>
        <end position="282"/>
    </location>
</feature>
<feature type="compositionally biased region" description="Low complexity" evidence="2">
    <location>
        <begin position="144"/>
        <end position="162"/>
    </location>
</feature>
<dbReference type="AlphaFoldDB" id="A0A9Q9DXZ3"/>